<comment type="caution">
    <text evidence="1">The sequence shown here is derived from an EMBL/GenBank/DDBJ whole genome shotgun (WGS) entry which is preliminary data.</text>
</comment>
<evidence type="ECO:0000313" key="2">
    <source>
        <dbReference type="Proteomes" id="UP000710849"/>
    </source>
</evidence>
<organism evidence="1 2">
    <name type="scientific">Botrytis byssoidea</name>
    <dbReference type="NCBI Taxonomy" id="139641"/>
    <lineage>
        <taxon>Eukaryota</taxon>
        <taxon>Fungi</taxon>
        <taxon>Dikarya</taxon>
        <taxon>Ascomycota</taxon>
        <taxon>Pezizomycotina</taxon>
        <taxon>Leotiomycetes</taxon>
        <taxon>Helotiales</taxon>
        <taxon>Sclerotiniaceae</taxon>
        <taxon>Botrytis</taxon>
    </lineage>
</organism>
<accession>A0A9P5IJ62</accession>
<sequence length="139" mass="15666">MLLLVDINQSGRGQSAIPCDSLPPSWLMPRHQCRGHWQKLEPNNVIAAIRNDAMHGISEHDIHRKATDHYHMATNTTINKYNRRSSRVDASIFAFTNILLRHPSAIPSSLDVIMERRDDGVDIGSASLHKQPPRTMALI</sequence>
<dbReference type="GeneID" id="62150003"/>
<gene>
    <name evidence="1" type="ORF">EAE97_006414</name>
</gene>
<dbReference type="AlphaFoldDB" id="A0A9P5IJ62"/>
<protein>
    <submittedName>
        <fullName evidence="1">Uncharacterized protein</fullName>
    </submittedName>
</protein>
<keyword evidence="2" id="KW-1185">Reference proteome</keyword>
<name>A0A9P5IJ62_9HELO</name>
<dbReference type="EMBL" id="RCSW01000011">
    <property type="protein sequence ID" value="KAF7942960.1"/>
    <property type="molecule type" value="Genomic_DNA"/>
</dbReference>
<reference evidence="1 2" key="1">
    <citation type="journal article" date="2020" name="Genome Biol. Evol.">
        <title>Comparative genomics of Sclerotiniaceae.</title>
        <authorList>
            <person name="Valero Jimenez C.A."/>
            <person name="Steentjes M."/>
            <person name="Scholten O.E."/>
            <person name="Van Kan J.A.L."/>
        </authorList>
    </citation>
    <scope>NUCLEOTIDE SEQUENCE [LARGE SCALE GENOMIC DNA]</scope>
    <source>
        <strain evidence="1 2">MUCL 94</strain>
    </source>
</reference>
<dbReference type="RefSeq" id="XP_038732634.1">
    <property type="nucleotide sequence ID" value="XM_038876927.1"/>
</dbReference>
<dbReference type="Proteomes" id="UP000710849">
    <property type="component" value="Unassembled WGS sequence"/>
</dbReference>
<proteinExistence type="predicted"/>
<evidence type="ECO:0000313" key="1">
    <source>
        <dbReference type="EMBL" id="KAF7942960.1"/>
    </source>
</evidence>